<evidence type="ECO:0000256" key="2">
    <source>
        <dbReference type="ARBA" id="ARBA00022692"/>
    </source>
</evidence>
<dbReference type="SUPFAM" id="SSF103473">
    <property type="entry name" value="MFS general substrate transporter"/>
    <property type="match status" value="1"/>
</dbReference>
<feature type="transmembrane region" description="Helical" evidence="5">
    <location>
        <begin position="109"/>
        <end position="129"/>
    </location>
</feature>
<feature type="transmembrane region" description="Helical" evidence="5">
    <location>
        <begin position="228"/>
        <end position="249"/>
    </location>
</feature>
<dbReference type="OMA" id="HHAENES"/>
<feature type="transmembrane region" description="Helical" evidence="5">
    <location>
        <begin position="20"/>
        <end position="44"/>
    </location>
</feature>
<feature type="transmembrane region" description="Helical" evidence="5">
    <location>
        <begin position="163"/>
        <end position="186"/>
    </location>
</feature>
<dbReference type="PROSITE" id="PS50850">
    <property type="entry name" value="MFS"/>
    <property type="match status" value="1"/>
</dbReference>
<evidence type="ECO:0000313" key="7">
    <source>
        <dbReference type="EMBL" id="ODN02131.1"/>
    </source>
</evidence>
<feature type="transmembrane region" description="Helical" evidence="5">
    <location>
        <begin position="136"/>
        <end position="157"/>
    </location>
</feature>
<evidence type="ECO:0000256" key="4">
    <source>
        <dbReference type="ARBA" id="ARBA00023136"/>
    </source>
</evidence>
<dbReference type="PANTHER" id="PTHR11662:SF399">
    <property type="entry name" value="FI19708P1-RELATED"/>
    <property type="match status" value="1"/>
</dbReference>
<dbReference type="EMBL" id="LJIJ01000124">
    <property type="protein sequence ID" value="ODN02131.1"/>
    <property type="molecule type" value="Genomic_DNA"/>
</dbReference>
<proteinExistence type="predicted"/>
<keyword evidence="4 5" id="KW-0472">Membrane</keyword>
<keyword evidence="3 5" id="KW-1133">Transmembrane helix</keyword>
<dbReference type="InterPro" id="IPR050382">
    <property type="entry name" value="MFS_Na/Anion_cotransporter"/>
</dbReference>
<evidence type="ECO:0000256" key="5">
    <source>
        <dbReference type="SAM" id="Phobius"/>
    </source>
</evidence>
<sequence length="316" mass="35199">MTEKTERRFRQWQKRDTLAVTGFFGLALMYSLRFNISIGIVAMVDHSHKQSNLHLNGTEMNLNANQSAANDICPALIPHSSSSNESLIDLDENNEDIPTFTWNEQEQGLILGAFFWGYLSTQLLGGLLAQRYGGKWVISLGLLSTGILSFILPWAAMSGGKNFVLVIRVLQGISEGVMFPAFTVLLAKWTAPKERAGLATLCFSGMPFGTGITMIMSGHLISAFGWPAVFYAPGILTILWFICWSLLVYSSPKEHPTISDTERNYIEDAIKEEGSSDEHLGFFDIPWKAIFSSLPFWAIFMSHFANTWGHNTLKVS</sequence>
<dbReference type="GO" id="GO:0006820">
    <property type="term" value="P:monoatomic anion transport"/>
    <property type="evidence" value="ECO:0007669"/>
    <property type="project" value="TreeGrafter"/>
</dbReference>
<dbReference type="InterPro" id="IPR020846">
    <property type="entry name" value="MFS_dom"/>
</dbReference>
<dbReference type="InterPro" id="IPR036259">
    <property type="entry name" value="MFS_trans_sf"/>
</dbReference>
<dbReference type="GO" id="GO:0016020">
    <property type="term" value="C:membrane"/>
    <property type="evidence" value="ECO:0007669"/>
    <property type="project" value="UniProtKB-SubCell"/>
</dbReference>
<dbReference type="STRING" id="48709.A0A1D2NA53"/>
<feature type="transmembrane region" description="Helical" evidence="5">
    <location>
        <begin position="198"/>
        <end position="222"/>
    </location>
</feature>
<evidence type="ECO:0000313" key="8">
    <source>
        <dbReference type="Proteomes" id="UP000094527"/>
    </source>
</evidence>
<dbReference type="InterPro" id="IPR011701">
    <property type="entry name" value="MFS"/>
</dbReference>
<accession>A0A1D2NA53</accession>
<reference evidence="7 8" key="1">
    <citation type="journal article" date="2016" name="Genome Biol. Evol.">
        <title>Gene Family Evolution Reflects Adaptation to Soil Environmental Stressors in the Genome of the Collembolan Orchesella cincta.</title>
        <authorList>
            <person name="Faddeeva-Vakhrusheva A."/>
            <person name="Derks M.F."/>
            <person name="Anvar S.Y."/>
            <person name="Agamennone V."/>
            <person name="Suring W."/>
            <person name="Smit S."/>
            <person name="van Straalen N.M."/>
            <person name="Roelofs D."/>
        </authorList>
    </citation>
    <scope>NUCLEOTIDE SEQUENCE [LARGE SCALE GENOMIC DNA]</scope>
    <source>
        <tissue evidence="7">Mixed pool</tissue>
    </source>
</reference>
<evidence type="ECO:0000256" key="1">
    <source>
        <dbReference type="ARBA" id="ARBA00004141"/>
    </source>
</evidence>
<evidence type="ECO:0000256" key="3">
    <source>
        <dbReference type="ARBA" id="ARBA00022989"/>
    </source>
</evidence>
<keyword evidence="2 5" id="KW-0812">Transmembrane</keyword>
<dbReference type="GO" id="GO:0022857">
    <property type="term" value="F:transmembrane transporter activity"/>
    <property type="evidence" value="ECO:0007669"/>
    <property type="project" value="InterPro"/>
</dbReference>
<dbReference type="OrthoDB" id="2985014at2759"/>
<dbReference type="Gene3D" id="1.20.1250.20">
    <property type="entry name" value="MFS general substrate transporter like domains"/>
    <property type="match status" value="1"/>
</dbReference>
<feature type="domain" description="Major facilitator superfamily (MFS) profile" evidence="6">
    <location>
        <begin position="23"/>
        <end position="316"/>
    </location>
</feature>
<comment type="caution">
    <text evidence="7">The sequence shown here is derived from an EMBL/GenBank/DDBJ whole genome shotgun (WGS) entry which is preliminary data.</text>
</comment>
<dbReference type="Proteomes" id="UP000094527">
    <property type="component" value="Unassembled WGS sequence"/>
</dbReference>
<protein>
    <submittedName>
        <fullName evidence="7">Sialin</fullName>
    </submittedName>
</protein>
<gene>
    <name evidence="7" type="ORF">Ocin01_04565</name>
</gene>
<name>A0A1D2NA53_ORCCI</name>
<comment type="subcellular location">
    <subcellularLocation>
        <location evidence="1">Membrane</location>
        <topology evidence="1">Multi-pass membrane protein</topology>
    </subcellularLocation>
</comment>
<keyword evidence="8" id="KW-1185">Reference proteome</keyword>
<evidence type="ECO:0000259" key="6">
    <source>
        <dbReference type="PROSITE" id="PS50850"/>
    </source>
</evidence>
<dbReference type="PANTHER" id="PTHR11662">
    <property type="entry name" value="SOLUTE CARRIER FAMILY 17"/>
    <property type="match status" value="1"/>
</dbReference>
<dbReference type="AlphaFoldDB" id="A0A1D2NA53"/>
<dbReference type="Pfam" id="PF07690">
    <property type="entry name" value="MFS_1"/>
    <property type="match status" value="1"/>
</dbReference>
<organism evidence="7 8">
    <name type="scientific">Orchesella cincta</name>
    <name type="common">Springtail</name>
    <name type="synonym">Podura cincta</name>
    <dbReference type="NCBI Taxonomy" id="48709"/>
    <lineage>
        <taxon>Eukaryota</taxon>
        <taxon>Metazoa</taxon>
        <taxon>Ecdysozoa</taxon>
        <taxon>Arthropoda</taxon>
        <taxon>Hexapoda</taxon>
        <taxon>Collembola</taxon>
        <taxon>Entomobryomorpha</taxon>
        <taxon>Entomobryoidea</taxon>
        <taxon>Orchesellidae</taxon>
        <taxon>Orchesellinae</taxon>
        <taxon>Orchesella</taxon>
    </lineage>
</organism>